<dbReference type="Pfam" id="PF01774">
    <property type="entry name" value="UreD"/>
    <property type="match status" value="1"/>
</dbReference>
<dbReference type="PANTHER" id="PTHR33643">
    <property type="entry name" value="UREASE ACCESSORY PROTEIN D"/>
    <property type="match status" value="1"/>
</dbReference>
<keyword evidence="3" id="KW-0996">Nickel insertion</keyword>
<dbReference type="EMBL" id="VTOZ01000038">
    <property type="protein sequence ID" value="TYZ26854.1"/>
    <property type="molecule type" value="Genomic_DNA"/>
</dbReference>
<evidence type="ECO:0000313" key="5">
    <source>
        <dbReference type="Proteomes" id="UP000322783"/>
    </source>
</evidence>
<evidence type="ECO:0000256" key="3">
    <source>
        <dbReference type="HAMAP-Rule" id="MF_01384"/>
    </source>
</evidence>
<comment type="subunit">
    <text evidence="3">UreD, UreF and UreG form a complex that acts as a GTP-hydrolysis-dependent molecular chaperone, activating the urease apoprotein by helping to assemble the nickel containing metallocenter of UreC. The UreE protein probably delivers the nickel.</text>
</comment>
<keyword evidence="2 3" id="KW-0143">Chaperone</keyword>
<comment type="function">
    <text evidence="3">Required for maturation of urease via the functional incorporation of the urease nickel metallocenter.</text>
</comment>
<organism evidence="4 5">
    <name type="scientific">Selenomonas caprae</name>
    <dbReference type="NCBI Taxonomy" id="2606905"/>
    <lineage>
        <taxon>Bacteria</taxon>
        <taxon>Bacillati</taxon>
        <taxon>Bacillota</taxon>
        <taxon>Negativicutes</taxon>
        <taxon>Selenomonadales</taxon>
        <taxon>Selenomonadaceae</taxon>
        <taxon>Selenomonas</taxon>
    </lineage>
</organism>
<keyword evidence="3" id="KW-0963">Cytoplasm</keyword>
<sequence length="270" mass="30440">MIANSFGRKSELVLAIRQKKIVRQFFTAPYKILRPFHEGDFLQVMVVKVSAGMMAGDCQSFAIAVEDDTCVEILSQAYEKIHRMEQGEAVRTGEITVGRRAVLYFTPQPILPFAGSAFSSAMSIQLQDESSRLFYSDILACGRVARQERFQYRLFRSRVRIMKGEELIYFENMSLEPANKEHGDVAGFTQYEGYSHLGTFLLIGFPVPEADIRDALAGILQDNDCQAGVTRFAGNNLCIKMLAHGSELLVHVQKYLKEILRERSAHEQVG</sequence>
<evidence type="ECO:0000256" key="2">
    <source>
        <dbReference type="ARBA" id="ARBA00023186"/>
    </source>
</evidence>
<comment type="similarity">
    <text evidence="1 3">Belongs to the UreD family.</text>
</comment>
<evidence type="ECO:0000256" key="1">
    <source>
        <dbReference type="ARBA" id="ARBA00007177"/>
    </source>
</evidence>
<evidence type="ECO:0000313" key="4">
    <source>
        <dbReference type="EMBL" id="TYZ26854.1"/>
    </source>
</evidence>
<dbReference type="PANTHER" id="PTHR33643:SF1">
    <property type="entry name" value="UREASE ACCESSORY PROTEIN D"/>
    <property type="match status" value="1"/>
</dbReference>
<dbReference type="InterPro" id="IPR002669">
    <property type="entry name" value="UreD"/>
</dbReference>
<dbReference type="GO" id="GO:0016151">
    <property type="term" value="F:nickel cation binding"/>
    <property type="evidence" value="ECO:0007669"/>
    <property type="project" value="UniProtKB-UniRule"/>
</dbReference>
<dbReference type="AlphaFoldDB" id="A0A5D6WK87"/>
<dbReference type="HAMAP" id="MF_01384">
    <property type="entry name" value="UreD"/>
    <property type="match status" value="1"/>
</dbReference>
<dbReference type="Proteomes" id="UP000322783">
    <property type="component" value="Unassembled WGS sequence"/>
</dbReference>
<gene>
    <name evidence="3" type="primary">ureD</name>
    <name evidence="4" type="ORF">FZ041_13410</name>
</gene>
<comment type="caution">
    <text evidence="4">The sequence shown here is derived from an EMBL/GenBank/DDBJ whole genome shotgun (WGS) entry which is preliminary data.</text>
</comment>
<dbReference type="GO" id="GO:0005737">
    <property type="term" value="C:cytoplasm"/>
    <property type="evidence" value="ECO:0007669"/>
    <property type="project" value="UniProtKB-SubCell"/>
</dbReference>
<proteinExistence type="inferred from homology"/>
<reference evidence="4 5" key="1">
    <citation type="submission" date="2019-08" db="EMBL/GenBank/DDBJ databases">
        <title>Selenomonas sp. mPRGC5 and Selenomonas sp. mPRGC8 isolated from ruminal fluid of dairy goat (Capra hircus).</title>
        <authorList>
            <person name="Poothong S."/>
            <person name="Nuengjamnong C."/>
            <person name="Tanasupawat S."/>
        </authorList>
    </citation>
    <scope>NUCLEOTIDE SEQUENCE [LARGE SCALE GENOMIC DNA]</scope>
    <source>
        <strain evidence="5">mPRGC8</strain>
    </source>
</reference>
<accession>A0A5D6WK87</accession>
<comment type="subcellular location">
    <subcellularLocation>
        <location evidence="3">Cytoplasm</location>
    </subcellularLocation>
</comment>
<protein>
    <recommendedName>
        <fullName evidence="3">Urease accessory protein UreD</fullName>
    </recommendedName>
</protein>
<name>A0A5D6WK87_9FIRM</name>
<keyword evidence="5" id="KW-1185">Reference proteome</keyword>